<name>A0AAD9SI38_PHOAM</name>
<feature type="region of interest" description="Disordered" evidence="1">
    <location>
        <begin position="1"/>
        <end position="53"/>
    </location>
</feature>
<accession>A0AAD9SI38</accession>
<comment type="caution">
    <text evidence="2">The sequence shown here is derived from an EMBL/GenBank/DDBJ whole genome shotgun (WGS) entry which is preliminary data.</text>
</comment>
<feature type="compositionally biased region" description="Polar residues" evidence="1">
    <location>
        <begin position="1"/>
        <end position="33"/>
    </location>
</feature>
<evidence type="ECO:0000256" key="1">
    <source>
        <dbReference type="SAM" id="MobiDB-lite"/>
    </source>
</evidence>
<dbReference type="Proteomes" id="UP001265746">
    <property type="component" value="Unassembled WGS sequence"/>
</dbReference>
<reference evidence="2" key="1">
    <citation type="submission" date="2023-06" db="EMBL/GenBank/DDBJ databases">
        <authorList>
            <person name="Noh H."/>
        </authorList>
    </citation>
    <scope>NUCLEOTIDE SEQUENCE</scope>
    <source>
        <strain evidence="2">DUCC20226</strain>
    </source>
</reference>
<evidence type="ECO:0000313" key="2">
    <source>
        <dbReference type="EMBL" id="KAK2610035.1"/>
    </source>
</evidence>
<evidence type="ECO:0000313" key="3">
    <source>
        <dbReference type="Proteomes" id="UP001265746"/>
    </source>
</evidence>
<dbReference type="EMBL" id="JAUJFL010000002">
    <property type="protein sequence ID" value="KAK2610035.1"/>
    <property type="molecule type" value="Genomic_DNA"/>
</dbReference>
<protein>
    <submittedName>
        <fullName evidence="2">Uncharacterized protein</fullName>
    </submittedName>
</protein>
<sequence>MASTAVDQTGSVINSEATETHGTLANQGTNTSDATREHRTAHHTSETPPSASPLFALPVEIRAMVFGFVCTDDPQIKLPGPLPSSITTIMLAWKDPSWTSEVVEAV</sequence>
<keyword evidence="3" id="KW-1185">Reference proteome</keyword>
<gene>
    <name evidence="2" type="ORF">N8I77_003495</name>
</gene>
<organism evidence="2 3">
    <name type="scientific">Phomopsis amygdali</name>
    <name type="common">Fusicoccum amygdali</name>
    <dbReference type="NCBI Taxonomy" id="1214568"/>
    <lineage>
        <taxon>Eukaryota</taxon>
        <taxon>Fungi</taxon>
        <taxon>Dikarya</taxon>
        <taxon>Ascomycota</taxon>
        <taxon>Pezizomycotina</taxon>
        <taxon>Sordariomycetes</taxon>
        <taxon>Sordariomycetidae</taxon>
        <taxon>Diaporthales</taxon>
        <taxon>Diaporthaceae</taxon>
        <taxon>Diaporthe</taxon>
    </lineage>
</organism>
<proteinExistence type="predicted"/>
<dbReference type="AlphaFoldDB" id="A0AAD9SI38"/>